<proteinExistence type="predicted"/>
<dbReference type="VEuPathDB" id="FungiDB:BO83DRAFT_384576"/>
<gene>
    <name evidence="1" type="ORF">BO83DRAFT_384576</name>
</gene>
<protein>
    <submittedName>
        <fullName evidence="1">Uncharacterized protein</fullName>
    </submittedName>
</protein>
<evidence type="ECO:0000313" key="2">
    <source>
        <dbReference type="Proteomes" id="UP000246171"/>
    </source>
</evidence>
<sequence length="150" mass="17244">MAKSPGGFWLVYYKTHRVLRDRQATPLLGPEEHDRAEMLDCQTTQWIMVHTYYFDQLCPPDVSLESFGKILANLRSRGSQTEGETRILFHILQIKKTNTLPSGHRPMLVDTECHNSETRDQGDNNKYAKTGVILSQIGYYSSEVQLRTPE</sequence>
<organism evidence="1 2">
    <name type="scientific">Aspergillus eucalypticola (strain CBS 122712 / IBT 29274)</name>
    <dbReference type="NCBI Taxonomy" id="1448314"/>
    <lineage>
        <taxon>Eukaryota</taxon>
        <taxon>Fungi</taxon>
        <taxon>Dikarya</taxon>
        <taxon>Ascomycota</taxon>
        <taxon>Pezizomycotina</taxon>
        <taxon>Eurotiomycetes</taxon>
        <taxon>Eurotiomycetidae</taxon>
        <taxon>Eurotiales</taxon>
        <taxon>Aspergillaceae</taxon>
        <taxon>Aspergillus</taxon>
        <taxon>Aspergillus subgen. Circumdati</taxon>
    </lineage>
</organism>
<dbReference type="Proteomes" id="UP000246171">
    <property type="component" value="Unassembled WGS sequence"/>
</dbReference>
<dbReference type="AlphaFoldDB" id="A0A317WC88"/>
<evidence type="ECO:0000313" key="1">
    <source>
        <dbReference type="EMBL" id="PWY84146.1"/>
    </source>
</evidence>
<dbReference type="GeneID" id="37054554"/>
<comment type="caution">
    <text evidence="1">The sequence shown here is derived from an EMBL/GenBank/DDBJ whole genome shotgun (WGS) entry which is preliminary data.</text>
</comment>
<dbReference type="RefSeq" id="XP_025392701.1">
    <property type="nucleotide sequence ID" value="XM_025532592.1"/>
</dbReference>
<keyword evidence="2" id="KW-1185">Reference proteome</keyword>
<accession>A0A317WC88</accession>
<reference evidence="1" key="1">
    <citation type="submission" date="2016-12" db="EMBL/GenBank/DDBJ databases">
        <title>The genomes of Aspergillus section Nigri reveals drivers in fungal speciation.</title>
        <authorList>
            <consortium name="DOE Joint Genome Institute"/>
            <person name="Vesth T.C."/>
            <person name="Nybo J."/>
            <person name="Theobald S."/>
            <person name="Brandl J."/>
            <person name="Frisvad J.C."/>
            <person name="Nielsen K.F."/>
            <person name="Lyhne E.K."/>
            <person name="Kogle M.E."/>
            <person name="Kuo A."/>
            <person name="Riley R."/>
            <person name="Clum A."/>
            <person name="Nolan M."/>
            <person name="Lipzen A."/>
            <person name="Salamov A."/>
            <person name="Henrissat B."/>
            <person name="Wiebenga A."/>
            <person name="De vries R.P."/>
            <person name="Grigoriev I.V."/>
            <person name="Mortensen U.H."/>
            <person name="Andersen M.R."/>
            <person name="Baker S.E."/>
        </authorList>
    </citation>
    <scope>NUCLEOTIDE SEQUENCE</scope>
    <source>
        <strain evidence="1">CBS 122712</strain>
    </source>
</reference>
<name>A0A317WC88_ASPEC</name>
<dbReference type="EMBL" id="MSFU01000002">
    <property type="protein sequence ID" value="PWY84146.1"/>
    <property type="molecule type" value="Genomic_DNA"/>
</dbReference>